<dbReference type="KEGG" id="char:105903718"/>
<evidence type="ECO:0000313" key="8">
    <source>
        <dbReference type="Proteomes" id="UP000515152"/>
    </source>
</evidence>
<evidence type="ECO:0000256" key="7">
    <source>
        <dbReference type="SAM" id="MobiDB-lite"/>
    </source>
</evidence>
<name>A0A6P8GV37_CLUHA</name>
<dbReference type="GO" id="GO:0005829">
    <property type="term" value="C:cytosol"/>
    <property type="evidence" value="ECO:0007669"/>
    <property type="project" value="UniProtKB-SubCell"/>
</dbReference>
<dbReference type="GO" id="GO:0046854">
    <property type="term" value="P:phosphatidylinositol phosphate biosynthetic process"/>
    <property type="evidence" value="ECO:0007669"/>
    <property type="project" value="TreeGrafter"/>
</dbReference>
<feature type="region of interest" description="Disordered" evidence="7">
    <location>
        <begin position="521"/>
        <end position="551"/>
    </location>
</feature>
<dbReference type="GO" id="GO:0005886">
    <property type="term" value="C:plasma membrane"/>
    <property type="evidence" value="ECO:0007669"/>
    <property type="project" value="UniProtKB-SubCell"/>
</dbReference>
<evidence type="ECO:0000313" key="10">
    <source>
        <dbReference type="RefSeq" id="XP_031442373.1"/>
    </source>
</evidence>
<dbReference type="OrthoDB" id="18937at2759"/>
<dbReference type="Pfam" id="PF09790">
    <property type="entry name" value="Hyccin"/>
    <property type="match status" value="1"/>
</dbReference>
<dbReference type="CTD" id="84668"/>
<dbReference type="RefSeq" id="XP_031442374.1">
    <property type="nucleotide sequence ID" value="XM_031586514.2"/>
</dbReference>
<dbReference type="AlphaFoldDB" id="A0A6P8GV37"/>
<feature type="compositionally biased region" description="Gly residues" evidence="7">
    <location>
        <begin position="359"/>
        <end position="369"/>
    </location>
</feature>
<dbReference type="Proteomes" id="UP000515152">
    <property type="component" value="Chromosome 19"/>
</dbReference>
<dbReference type="GO" id="GO:0072659">
    <property type="term" value="P:protein localization to plasma membrane"/>
    <property type="evidence" value="ECO:0007669"/>
    <property type="project" value="TreeGrafter"/>
</dbReference>
<evidence type="ECO:0000256" key="5">
    <source>
        <dbReference type="ARBA" id="ARBA00023136"/>
    </source>
</evidence>
<dbReference type="PANTHER" id="PTHR31220:SF4">
    <property type="entry name" value="HYCCIN"/>
    <property type="match status" value="1"/>
</dbReference>
<proteinExistence type="inferred from homology"/>
<accession>A0A6P8GV37</accession>
<feature type="compositionally biased region" description="Basic and acidic residues" evidence="7">
    <location>
        <begin position="404"/>
        <end position="426"/>
    </location>
</feature>
<keyword evidence="5" id="KW-0472">Membrane</keyword>
<dbReference type="PANTHER" id="PTHR31220">
    <property type="entry name" value="HYCCIN RELATED"/>
    <property type="match status" value="1"/>
</dbReference>
<comment type="subcellular location">
    <subcellularLocation>
        <location evidence="1">Cell membrane</location>
    </subcellularLocation>
    <subcellularLocation>
        <location evidence="2">Cytoplasm</location>
        <location evidence="2">Cytosol</location>
    </subcellularLocation>
</comment>
<protein>
    <submittedName>
        <fullName evidence="9 10">Hyccin</fullName>
    </submittedName>
</protein>
<evidence type="ECO:0000256" key="1">
    <source>
        <dbReference type="ARBA" id="ARBA00004236"/>
    </source>
</evidence>
<keyword evidence="8" id="KW-1185">Reference proteome</keyword>
<evidence type="ECO:0000256" key="6">
    <source>
        <dbReference type="ARBA" id="ARBA00034482"/>
    </source>
</evidence>
<evidence type="ECO:0000313" key="11">
    <source>
        <dbReference type="RefSeq" id="XP_031442374.1"/>
    </source>
</evidence>
<comment type="similarity">
    <text evidence="6">Belongs to the Hyccin family.</text>
</comment>
<dbReference type="InterPro" id="IPR018619">
    <property type="entry name" value="Hyccin"/>
</dbReference>
<reference evidence="9 10" key="1">
    <citation type="submission" date="2025-04" db="UniProtKB">
        <authorList>
            <consortium name="RefSeq"/>
        </authorList>
    </citation>
    <scope>IDENTIFICATION</scope>
</reference>
<gene>
    <name evidence="9 10 11" type="primary">fam126a</name>
</gene>
<keyword evidence="4" id="KW-0963">Cytoplasm</keyword>
<dbReference type="RefSeq" id="XP_031442373.1">
    <property type="nucleotide sequence ID" value="XM_031586513.2"/>
</dbReference>
<organism evidence="8 10">
    <name type="scientific">Clupea harengus</name>
    <name type="common">Atlantic herring</name>
    <dbReference type="NCBI Taxonomy" id="7950"/>
    <lineage>
        <taxon>Eukaryota</taxon>
        <taxon>Metazoa</taxon>
        <taxon>Chordata</taxon>
        <taxon>Craniata</taxon>
        <taxon>Vertebrata</taxon>
        <taxon>Euteleostomi</taxon>
        <taxon>Actinopterygii</taxon>
        <taxon>Neopterygii</taxon>
        <taxon>Teleostei</taxon>
        <taxon>Clupei</taxon>
        <taxon>Clupeiformes</taxon>
        <taxon>Clupeoidei</taxon>
        <taxon>Clupeidae</taxon>
        <taxon>Clupea</taxon>
    </lineage>
</organism>
<dbReference type="GeneID" id="105903718"/>
<feature type="region of interest" description="Disordered" evidence="7">
    <location>
        <begin position="354"/>
        <end position="436"/>
    </location>
</feature>
<sequence>MLAMDQGVVEEWLSEFKTLPETAVSSYAASLREKGYLVPALYKVVRENYSDLLEPVCHQLFEFYRSGEPRLQRFTLQFLPELLWSYLSVGAGRDPHCSGCIEALLLGIYNLEIVDKDGQSKVLTFTVPSLSKPSVYHEPSTIGSLALGEGAFANHGLSRVVYSGPYLQRETFTAQNRFEVLTFLLLCYNAALSYMSTTSLQSLCQLGSRVSICGYPRQQLRRYKGINTRMMVTSEFLVQLITGIHFALYNGESDLGSKALDDVLYRAQLELYPEALLVGNAIKSTTQGATLKSNKEGTRCAIQVEITPTAPRISRNAVTSLSIRGHRWKRHDAVDLGSPDDLTEIAEEDEGFCPRALVEGGGGGGGGGNSPPIVVISNSCGATSPAPTPGKPAGKSQRRLLGGKSKDKEKEREREREGLATPDQRKQGGAGGRAVTENPEQLALKRLMLTSSQSVPKSTTLSLSRTASAVFSRSFEQVSNALAIATGNQGHRAPSPSPGSNHAPALNNRYSACSLQEEGLGFMMGGGEDLSPAPHHKQPSPSISVHLAPDL</sequence>
<keyword evidence="3" id="KW-1003">Cell membrane</keyword>
<evidence type="ECO:0000313" key="9">
    <source>
        <dbReference type="RefSeq" id="XP_012686954.2"/>
    </source>
</evidence>
<evidence type="ECO:0000256" key="4">
    <source>
        <dbReference type="ARBA" id="ARBA00022490"/>
    </source>
</evidence>
<evidence type="ECO:0000256" key="2">
    <source>
        <dbReference type="ARBA" id="ARBA00004514"/>
    </source>
</evidence>
<dbReference type="RefSeq" id="XP_012686954.2">
    <property type="nucleotide sequence ID" value="XM_012831500.3"/>
</dbReference>
<dbReference type="GeneTree" id="ENSGT00390000011295"/>
<evidence type="ECO:0000256" key="3">
    <source>
        <dbReference type="ARBA" id="ARBA00022475"/>
    </source>
</evidence>